<organism evidence="3 4">
    <name type="scientific">Candidatus Rikenella faecigallinarum</name>
    <dbReference type="NCBI Taxonomy" id="2838745"/>
    <lineage>
        <taxon>Bacteria</taxon>
        <taxon>Pseudomonadati</taxon>
        <taxon>Bacteroidota</taxon>
        <taxon>Bacteroidia</taxon>
        <taxon>Bacteroidales</taxon>
        <taxon>Rikenellaceae</taxon>
        <taxon>Rikenella</taxon>
    </lineage>
</organism>
<keyword evidence="1" id="KW-0175">Coiled coil</keyword>
<feature type="coiled-coil region" evidence="1">
    <location>
        <begin position="45"/>
        <end position="190"/>
    </location>
</feature>
<sequence length="257" mass="29425">MATTSKSTVEELSTEEKIGVLYALQQIDSKRDSINHIKGELPFEVQDLEDNISGLETRIAGYTNQTEELTREVKNKKEEIEQAKALIKKYEAQQDDVRNNREYDSLSKEIEYQKLEIELAEKRIKEFNAEIKTKKKQIEDTKELLDDRKVALEAKQSELAGIESDTAKELEELQAQAEAAREKIDERLLSAYDRIRKNVRNGLAVVTVKRDACGGCFNRIPPQRQLDIRMSKKIIVCEYCGRILVSDLLDSEAGETK</sequence>
<feature type="domain" description="C4-type zinc ribbon" evidence="2">
    <location>
        <begin position="212"/>
        <end position="244"/>
    </location>
</feature>
<evidence type="ECO:0000313" key="4">
    <source>
        <dbReference type="Proteomes" id="UP000823926"/>
    </source>
</evidence>
<proteinExistence type="predicted"/>
<dbReference type="InterPro" id="IPR003743">
    <property type="entry name" value="Zf-RING_7"/>
</dbReference>
<reference evidence="3" key="2">
    <citation type="submission" date="2021-04" db="EMBL/GenBank/DDBJ databases">
        <authorList>
            <person name="Gilroy R."/>
        </authorList>
    </citation>
    <scope>NUCLEOTIDE SEQUENCE</scope>
    <source>
        <strain evidence="3">ChiBcec15-1070</strain>
    </source>
</reference>
<evidence type="ECO:0000259" key="2">
    <source>
        <dbReference type="Pfam" id="PF02591"/>
    </source>
</evidence>
<evidence type="ECO:0000313" key="3">
    <source>
        <dbReference type="EMBL" id="HIW10253.1"/>
    </source>
</evidence>
<dbReference type="Pfam" id="PF02591">
    <property type="entry name" value="Zn_ribbon_9"/>
    <property type="match status" value="1"/>
</dbReference>
<dbReference type="Gene3D" id="1.10.287.1490">
    <property type="match status" value="1"/>
</dbReference>
<gene>
    <name evidence="3" type="ORF">H9888_02010</name>
</gene>
<accession>A0A9D1QBW2</accession>
<dbReference type="EMBL" id="DXHL01000008">
    <property type="protein sequence ID" value="HIW10253.1"/>
    <property type="molecule type" value="Genomic_DNA"/>
</dbReference>
<evidence type="ECO:0000256" key="1">
    <source>
        <dbReference type="SAM" id="Coils"/>
    </source>
</evidence>
<protein>
    <recommendedName>
        <fullName evidence="2">C4-type zinc ribbon domain-containing protein</fullName>
    </recommendedName>
</protein>
<reference evidence="3" key="1">
    <citation type="journal article" date="2021" name="PeerJ">
        <title>Extensive microbial diversity within the chicken gut microbiome revealed by metagenomics and culture.</title>
        <authorList>
            <person name="Gilroy R."/>
            <person name="Ravi A."/>
            <person name="Getino M."/>
            <person name="Pursley I."/>
            <person name="Horton D.L."/>
            <person name="Alikhan N.F."/>
            <person name="Baker D."/>
            <person name="Gharbi K."/>
            <person name="Hall N."/>
            <person name="Watson M."/>
            <person name="Adriaenssens E.M."/>
            <person name="Foster-Nyarko E."/>
            <person name="Jarju S."/>
            <person name="Secka A."/>
            <person name="Antonio M."/>
            <person name="Oren A."/>
            <person name="Chaudhuri R.R."/>
            <person name="La Ragione R."/>
            <person name="Hildebrand F."/>
            <person name="Pallen M.J."/>
        </authorList>
    </citation>
    <scope>NUCLEOTIDE SEQUENCE</scope>
    <source>
        <strain evidence="3">ChiBcec15-1070</strain>
    </source>
</reference>
<dbReference type="PANTHER" id="PTHR39082">
    <property type="entry name" value="PHOSPHOLIPASE C-BETA-2-RELATED"/>
    <property type="match status" value="1"/>
</dbReference>
<dbReference type="PANTHER" id="PTHR39082:SF1">
    <property type="entry name" value="SCAVENGER RECEPTOR CLASS A MEMBER 3"/>
    <property type="match status" value="1"/>
</dbReference>
<comment type="caution">
    <text evidence="3">The sequence shown here is derived from an EMBL/GenBank/DDBJ whole genome shotgun (WGS) entry which is preliminary data.</text>
</comment>
<name>A0A9D1QBW2_9BACT</name>
<dbReference type="Proteomes" id="UP000823926">
    <property type="component" value="Unassembled WGS sequence"/>
</dbReference>
<dbReference type="InterPro" id="IPR052376">
    <property type="entry name" value="Oxidative_Scav/Glycosyltrans"/>
</dbReference>
<dbReference type="AlphaFoldDB" id="A0A9D1QBW2"/>